<name>A0A938XNJ4_9FIRM</name>
<dbReference type="PROSITE" id="PS51201">
    <property type="entry name" value="RCK_N"/>
    <property type="match status" value="1"/>
</dbReference>
<dbReference type="InterPro" id="IPR036291">
    <property type="entry name" value="NAD(P)-bd_dom_sf"/>
</dbReference>
<evidence type="ECO:0000259" key="3">
    <source>
        <dbReference type="PROSITE" id="PS51201"/>
    </source>
</evidence>
<dbReference type="SUPFAM" id="SSF51735">
    <property type="entry name" value="NAD(P)-binding Rossmann-fold domains"/>
    <property type="match status" value="2"/>
</dbReference>
<dbReference type="AlphaFoldDB" id="A0A938XNJ4"/>
<dbReference type="Pfam" id="PF02254">
    <property type="entry name" value="TrkA_N"/>
    <property type="match status" value="2"/>
</dbReference>
<evidence type="ECO:0000259" key="4">
    <source>
        <dbReference type="PROSITE" id="PS51202"/>
    </source>
</evidence>
<dbReference type="Gene3D" id="3.40.50.720">
    <property type="entry name" value="NAD(P)-binding Rossmann-like Domain"/>
    <property type="match status" value="2"/>
</dbReference>
<dbReference type="InterPro" id="IPR006037">
    <property type="entry name" value="RCK_C"/>
</dbReference>
<sequence length="456" mass="50821">MKKVFNKIKQVTSNLVQSDGCAIIVGGTEVSIQLADRLSQLGQEIIIIEEDIKLCKQIQERLDCLVIQGLATKVETRKESKFAEATLVIAVTNNDQYNLLTGIYAKKSGVKEVIVQITDEDLYDEKMQGQNLGLDLVLNPFAMAVKRIKGLVNSGTELELKQILDNRVKINKFKISHQNRLAYQEVRQLDLGQDALLITILRKGRALLPQSTEKLYPGDLLFVISRRGIKNKISDLINTTTQKDKLILAGAGEINQKLACFFSKGTVVTIIEEQRAKGQELAENLEDILVLEGSTLDLDLLQEEGVAQTDVFVAGTEDQKQNLLVAALAQKLGSKKTIALVDEIFYSNLDDYLELDYSICPALLAIDTILDYLHQGQLTGQTVFGGQIKAHKLTFKSKRRKSIDSLNLPADLVIVLIWRGDEVIIPSPEQKLAPQDELLVFTILALEEVESYLYKV</sequence>
<dbReference type="Pfam" id="PF02080">
    <property type="entry name" value="TrkA_C"/>
    <property type="match status" value="1"/>
</dbReference>
<evidence type="ECO:0000313" key="6">
    <source>
        <dbReference type="Proteomes" id="UP000774000"/>
    </source>
</evidence>
<keyword evidence="1" id="KW-0813">Transport</keyword>
<proteinExistence type="predicted"/>
<keyword evidence="2" id="KW-0406">Ion transport</keyword>
<feature type="domain" description="RCK C-terminal" evidence="4">
    <location>
        <begin position="158"/>
        <end position="239"/>
    </location>
</feature>
<dbReference type="InterPro" id="IPR036721">
    <property type="entry name" value="RCK_C_sf"/>
</dbReference>
<dbReference type="SUPFAM" id="SSF116726">
    <property type="entry name" value="TrkA C-terminal domain-like"/>
    <property type="match status" value="2"/>
</dbReference>
<dbReference type="EMBL" id="JAFBDQ010000003">
    <property type="protein sequence ID" value="MBM7555823.1"/>
    <property type="molecule type" value="Genomic_DNA"/>
</dbReference>
<dbReference type="InterPro" id="IPR050721">
    <property type="entry name" value="Trk_Ktr_HKT_K-transport"/>
</dbReference>
<dbReference type="Proteomes" id="UP000774000">
    <property type="component" value="Unassembled WGS sequence"/>
</dbReference>
<dbReference type="Gene3D" id="3.30.70.1450">
    <property type="entry name" value="Regulator of K+ conductance, C-terminal domain"/>
    <property type="match status" value="2"/>
</dbReference>
<dbReference type="PANTHER" id="PTHR43833">
    <property type="entry name" value="POTASSIUM CHANNEL PROTEIN 2-RELATED-RELATED"/>
    <property type="match status" value="1"/>
</dbReference>
<evidence type="ECO:0000256" key="1">
    <source>
        <dbReference type="ARBA" id="ARBA00022448"/>
    </source>
</evidence>
<feature type="domain" description="RCK N-terminal" evidence="3">
    <location>
        <begin position="243"/>
        <end position="363"/>
    </location>
</feature>
<accession>A0A938XNJ4</accession>
<dbReference type="GO" id="GO:0008324">
    <property type="term" value="F:monoatomic cation transmembrane transporter activity"/>
    <property type="evidence" value="ECO:0007669"/>
    <property type="project" value="InterPro"/>
</dbReference>
<organism evidence="5 6">
    <name type="scientific">Halanaerobacter jeridensis</name>
    <dbReference type="NCBI Taxonomy" id="706427"/>
    <lineage>
        <taxon>Bacteria</taxon>
        <taxon>Bacillati</taxon>
        <taxon>Bacillota</taxon>
        <taxon>Clostridia</taxon>
        <taxon>Halanaerobiales</taxon>
        <taxon>Halobacteroidaceae</taxon>
        <taxon>Halanaerobacter</taxon>
    </lineage>
</organism>
<dbReference type="PANTHER" id="PTHR43833:SF5">
    <property type="entry name" value="TRK SYSTEM POTASSIUM UPTAKE PROTEIN TRKA"/>
    <property type="match status" value="1"/>
</dbReference>
<comment type="caution">
    <text evidence="5">The sequence shown here is derived from an EMBL/GenBank/DDBJ whole genome shotgun (WGS) entry which is preliminary data.</text>
</comment>
<dbReference type="PROSITE" id="PS51202">
    <property type="entry name" value="RCK_C"/>
    <property type="match status" value="1"/>
</dbReference>
<gene>
    <name evidence="5" type="ORF">JOC47_000657</name>
</gene>
<protein>
    <submittedName>
        <fullName evidence="5">Trk system potassium uptake protein TrkA</fullName>
    </submittedName>
</protein>
<dbReference type="GO" id="GO:0006813">
    <property type="term" value="P:potassium ion transport"/>
    <property type="evidence" value="ECO:0007669"/>
    <property type="project" value="InterPro"/>
</dbReference>
<evidence type="ECO:0000256" key="2">
    <source>
        <dbReference type="ARBA" id="ARBA00023065"/>
    </source>
</evidence>
<evidence type="ECO:0000313" key="5">
    <source>
        <dbReference type="EMBL" id="MBM7555823.1"/>
    </source>
</evidence>
<keyword evidence="6" id="KW-1185">Reference proteome</keyword>
<dbReference type="RefSeq" id="WP_204700548.1">
    <property type="nucleotide sequence ID" value="NZ_JAFBDQ010000003.1"/>
</dbReference>
<dbReference type="InterPro" id="IPR003148">
    <property type="entry name" value="RCK_N"/>
</dbReference>
<reference evidence="5" key="1">
    <citation type="submission" date="2021-01" db="EMBL/GenBank/DDBJ databases">
        <title>Genomic Encyclopedia of Type Strains, Phase IV (KMG-IV): sequencing the most valuable type-strain genomes for metagenomic binning, comparative biology and taxonomic classification.</title>
        <authorList>
            <person name="Goeker M."/>
        </authorList>
    </citation>
    <scope>NUCLEOTIDE SEQUENCE</scope>
    <source>
        <strain evidence="5">DSM 23230</strain>
    </source>
</reference>